<gene>
    <name evidence="1" type="ORF">LCGC14_1927370</name>
</gene>
<name>A0A0F9ILS3_9ZZZZ</name>
<sequence>MSEMTFGQTYAALDEKKISTRKDPVYGPVTVFHDVVIVRENVQPFPIDGQMLKGYKSADQLEQYWPWVDGRWAIAGRHPDTPVIVKPGDIAGRTVNPRFVKNLRDHGKTERQNIRGILADLEVFNDRVAPALLKSLIAGELPAVSIGFLYGKDFTPGKWNGDPYDFVQTNMFHDHLAFAINEGRCDYPACGIGADTLLEAKCLNDGCQNREVRTMETGKEPVETDTLISIPNPGVDGCEDSKSIALSEGDISLVVCGDENKISAFVFAKDKDWTMEKAVAWVEENQEGAADLLATRLEVVAAADAIKARAMEHFAIPEEAWDVMNDAARTTMIAGLPDETPTVGEDMSEDEVKAKIVELQQQIDAFYESKERADPVDYSEVEPLYAEKNAYKEALEELIKKRVLDETETEGKDAVDEVDRAKRLLNSPRLVREIINPHTKS</sequence>
<proteinExistence type="predicted"/>
<comment type="caution">
    <text evidence="1">The sequence shown here is derived from an EMBL/GenBank/DDBJ whole genome shotgun (WGS) entry which is preliminary data.</text>
</comment>
<organism evidence="1">
    <name type="scientific">marine sediment metagenome</name>
    <dbReference type="NCBI Taxonomy" id="412755"/>
    <lineage>
        <taxon>unclassified sequences</taxon>
        <taxon>metagenomes</taxon>
        <taxon>ecological metagenomes</taxon>
    </lineage>
</organism>
<reference evidence="1" key="1">
    <citation type="journal article" date="2015" name="Nature">
        <title>Complex archaea that bridge the gap between prokaryotes and eukaryotes.</title>
        <authorList>
            <person name="Spang A."/>
            <person name="Saw J.H."/>
            <person name="Jorgensen S.L."/>
            <person name="Zaremba-Niedzwiedzka K."/>
            <person name="Martijn J."/>
            <person name="Lind A.E."/>
            <person name="van Eijk R."/>
            <person name="Schleper C."/>
            <person name="Guy L."/>
            <person name="Ettema T.J."/>
        </authorList>
    </citation>
    <scope>NUCLEOTIDE SEQUENCE</scope>
</reference>
<protein>
    <recommendedName>
        <fullName evidence="2">DUF2213 domain-containing protein</fullName>
    </recommendedName>
</protein>
<evidence type="ECO:0008006" key="2">
    <source>
        <dbReference type="Google" id="ProtNLM"/>
    </source>
</evidence>
<evidence type="ECO:0000313" key="1">
    <source>
        <dbReference type="EMBL" id="KKL88172.1"/>
    </source>
</evidence>
<dbReference type="InterPro" id="IPR016913">
    <property type="entry name" value="UCP029215"/>
</dbReference>
<dbReference type="Pfam" id="PF09979">
    <property type="entry name" value="DUF2213"/>
    <property type="match status" value="1"/>
</dbReference>
<dbReference type="EMBL" id="LAZR01020641">
    <property type="protein sequence ID" value="KKL88172.1"/>
    <property type="molecule type" value="Genomic_DNA"/>
</dbReference>
<dbReference type="AlphaFoldDB" id="A0A0F9ILS3"/>
<accession>A0A0F9ILS3</accession>